<proteinExistence type="predicted"/>
<keyword evidence="3" id="KW-1185">Reference proteome</keyword>
<dbReference type="AlphaFoldDB" id="A0A1L0BR43"/>
<dbReference type="EMBL" id="LT635759">
    <property type="protein sequence ID" value="SGZ53817.1"/>
    <property type="molecule type" value="Genomic_DNA"/>
</dbReference>
<evidence type="ECO:0000256" key="1">
    <source>
        <dbReference type="SAM" id="Phobius"/>
    </source>
</evidence>
<feature type="transmembrane region" description="Helical" evidence="1">
    <location>
        <begin position="43"/>
        <end position="66"/>
    </location>
</feature>
<evidence type="ECO:0000313" key="2">
    <source>
        <dbReference type="EMBL" id="SGZ53817.1"/>
    </source>
</evidence>
<protein>
    <submittedName>
        <fullName evidence="2">CIC11C00000004467</fullName>
    </submittedName>
</protein>
<gene>
    <name evidence="2" type="ORF">SAMEA4029010_CIC11G00000004467</name>
</gene>
<dbReference type="OrthoDB" id="4041975at2759"/>
<keyword evidence="1" id="KW-1133">Transmembrane helix</keyword>
<keyword evidence="1" id="KW-0472">Membrane</keyword>
<sequence length="225" mass="26661">MLLVDVVTAYVRRFDAHFVQIMSSHWFTNDLIQNPVSLVISEFLFVLFVCLLTYESIYWTGIYLGLWEYHAREIFTEVPVHCAHVYVRINFARKADLDKVKQYYKLKHDSTYNILNWKRLNELGQDTFGLQKFVKYHFEFSPEDFENNPEPEFGSTIEHLREKILDTIHESSVYSEFKKDKQIFSKEDVFLLNNKTIEVGHESDKVYLSKIHIETGNVIDAVVVY</sequence>
<dbReference type="Proteomes" id="UP000182334">
    <property type="component" value="Chromosome IV"/>
</dbReference>
<name>A0A1L0BR43_9ASCO</name>
<organism evidence="2 3">
    <name type="scientific">Sungouiella intermedia</name>
    <dbReference type="NCBI Taxonomy" id="45354"/>
    <lineage>
        <taxon>Eukaryota</taxon>
        <taxon>Fungi</taxon>
        <taxon>Dikarya</taxon>
        <taxon>Ascomycota</taxon>
        <taxon>Saccharomycotina</taxon>
        <taxon>Pichiomycetes</taxon>
        <taxon>Metschnikowiaceae</taxon>
        <taxon>Sungouiella</taxon>
    </lineage>
</organism>
<keyword evidence="1" id="KW-0812">Transmembrane</keyword>
<reference evidence="2 3" key="1">
    <citation type="submission" date="2016-10" db="EMBL/GenBank/DDBJ databases">
        <authorList>
            <person name="de Groot N.N."/>
        </authorList>
    </citation>
    <scope>NUCLEOTIDE SEQUENCE [LARGE SCALE GENOMIC DNA]</scope>
    <source>
        <strain evidence="2 3">CBS 141442</strain>
    </source>
</reference>
<accession>A0A1L0BR43</accession>
<evidence type="ECO:0000313" key="3">
    <source>
        <dbReference type="Proteomes" id="UP000182334"/>
    </source>
</evidence>